<evidence type="ECO:0000256" key="2">
    <source>
        <dbReference type="SAM" id="SignalP"/>
    </source>
</evidence>
<dbReference type="EMBL" id="SAUY01000014">
    <property type="protein sequence ID" value="RWR30842.1"/>
    <property type="molecule type" value="Genomic_DNA"/>
</dbReference>
<accession>A0A443KE00</accession>
<name>A0A443KE00_9RHOB</name>
<evidence type="ECO:0000313" key="3">
    <source>
        <dbReference type="EMBL" id="RWR30842.1"/>
    </source>
</evidence>
<dbReference type="AlphaFoldDB" id="A0A443KE00"/>
<evidence type="ECO:0000256" key="1">
    <source>
        <dbReference type="SAM" id="MobiDB-lite"/>
    </source>
</evidence>
<protein>
    <submittedName>
        <fullName evidence="3">Uncharacterized protein</fullName>
    </submittedName>
</protein>
<reference evidence="3 4" key="1">
    <citation type="submission" date="2019-01" db="EMBL/GenBank/DDBJ databases">
        <title>Sinorhodobacter populi sp. nov. isolated from the symptomatic bark tissue of Populus euramericana canker.</title>
        <authorList>
            <person name="Xu G."/>
        </authorList>
    </citation>
    <scope>NUCLEOTIDE SEQUENCE [LARGE SCALE GENOMIC DNA]</scope>
    <source>
        <strain evidence="3 4">07D10-4-3</strain>
    </source>
</reference>
<evidence type="ECO:0000313" key="4">
    <source>
        <dbReference type="Proteomes" id="UP000284451"/>
    </source>
</evidence>
<organism evidence="3 4">
    <name type="scientific">Paenirhodobacter populi</name>
    <dbReference type="NCBI Taxonomy" id="2306993"/>
    <lineage>
        <taxon>Bacteria</taxon>
        <taxon>Pseudomonadati</taxon>
        <taxon>Pseudomonadota</taxon>
        <taxon>Alphaproteobacteria</taxon>
        <taxon>Rhodobacterales</taxon>
        <taxon>Rhodobacter group</taxon>
        <taxon>Paenirhodobacter</taxon>
    </lineage>
</organism>
<proteinExistence type="predicted"/>
<feature type="region of interest" description="Disordered" evidence="1">
    <location>
        <begin position="30"/>
        <end position="114"/>
    </location>
</feature>
<feature type="compositionally biased region" description="Low complexity" evidence="1">
    <location>
        <begin position="36"/>
        <end position="91"/>
    </location>
</feature>
<feature type="signal peptide" evidence="2">
    <location>
        <begin position="1"/>
        <end position="25"/>
    </location>
</feature>
<comment type="caution">
    <text evidence="3">The sequence shown here is derived from an EMBL/GenBank/DDBJ whole genome shotgun (WGS) entry which is preliminary data.</text>
</comment>
<keyword evidence="2" id="KW-0732">Signal</keyword>
<feature type="chain" id="PRO_5019500413" evidence="2">
    <location>
        <begin position="26"/>
        <end position="149"/>
    </location>
</feature>
<dbReference type="RefSeq" id="WP_128232578.1">
    <property type="nucleotide sequence ID" value="NZ_SAUY01000014.1"/>
</dbReference>
<gene>
    <name evidence="3" type="ORF">D2T29_11865</name>
</gene>
<reference evidence="3 4" key="2">
    <citation type="submission" date="2019-01" db="EMBL/GenBank/DDBJ databases">
        <authorList>
            <person name="Li Y."/>
        </authorList>
    </citation>
    <scope>NUCLEOTIDE SEQUENCE [LARGE SCALE GENOMIC DNA]</scope>
    <source>
        <strain evidence="3 4">07D10-4-3</strain>
    </source>
</reference>
<dbReference type="Proteomes" id="UP000284451">
    <property type="component" value="Unassembled WGS sequence"/>
</dbReference>
<sequence length="149" mass="15607">MKRQRFILPATMALLGALAAPMAMAQTNGTCDPARQGACAQTQKTTATQKNTATQKATATQQTTTPQKATAGQKTTTTQKAASKSATTAPKVGDSAKGGQAFQRASNSRVAAPDSAHEYRVVNSSLVLVNRKSLKIEKVLGPVSQFTQQ</sequence>